<proteinExistence type="predicted"/>
<organism evidence="3 4">
    <name type="scientific">Candidatus Magasanikbacteria bacterium RIFCSPLOWO2_01_FULL_40_15</name>
    <dbReference type="NCBI Taxonomy" id="1798686"/>
    <lineage>
        <taxon>Bacteria</taxon>
        <taxon>Candidatus Magasanikiibacteriota</taxon>
    </lineage>
</organism>
<feature type="transmembrane region" description="Helical" evidence="2">
    <location>
        <begin position="62"/>
        <end position="83"/>
    </location>
</feature>
<evidence type="ECO:0000256" key="2">
    <source>
        <dbReference type="SAM" id="Phobius"/>
    </source>
</evidence>
<feature type="region of interest" description="Disordered" evidence="1">
    <location>
        <begin position="36"/>
        <end position="55"/>
    </location>
</feature>
<reference evidence="3 4" key="1">
    <citation type="journal article" date="2016" name="Nat. Commun.">
        <title>Thousands of microbial genomes shed light on interconnected biogeochemical processes in an aquifer system.</title>
        <authorList>
            <person name="Anantharaman K."/>
            <person name="Brown C.T."/>
            <person name="Hug L.A."/>
            <person name="Sharon I."/>
            <person name="Castelle C.J."/>
            <person name="Probst A.J."/>
            <person name="Thomas B.C."/>
            <person name="Singh A."/>
            <person name="Wilkins M.J."/>
            <person name="Karaoz U."/>
            <person name="Brodie E.L."/>
            <person name="Williams K.H."/>
            <person name="Hubbard S.S."/>
            <person name="Banfield J.F."/>
        </authorList>
    </citation>
    <scope>NUCLEOTIDE SEQUENCE [LARGE SCALE GENOMIC DNA]</scope>
</reference>
<name>A0A1F6N1J7_9BACT</name>
<evidence type="ECO:0000313" key="3">
    <source>
        <dbReference type="EMBL" id="OGH77807.1"/>
    </source>
</evidence>
<keyword evidence="2" id="KW-0472">Membrane</keyword>
<accession>A0A1F6N1J7</accession>
<dbReference type="AlphaFoldDB" id="A0A1F6N1J7"/>
<dbReference type="EMBL" id="MFQH01000022">
    <property type="protein sequence ID" value="OGH77807.1"/>
    <property type="molecule type" value="Genomic_DNA"/>
</dbReference>
<comment type="caution">
    <text evidence="3">The sequence shown here is derived from an EMBL/GenBank/DDBJ whole genome shotgun (WGS) entry which is preliminary data.</text>
</comment>
<sequence length="367" mass="40614">MFFKRRTPVESQSPSSSEIITIPEVFYAGNDPEVQSGVHKNNASHKSKEMDSIGDSSPHTRLIASGMITIFVLVLGAAAWYFADYLGFDIFKKNQQPKNKITAEPANTASSIPTVPIIPATSTATEIIIDTVSTSTTIPIEIETTITTPVPTTSVALPVRQVALEFPPIIQIDASDSDADGLTDDEEELFGTDSAIFDTDNDNYYDGQEVANLYNPKAVAPLQLIDSGLVKELVQTRDVYRLYYPLAWSVGVVDPEGNNMLITADNGDYIEFRISPKNNNEDFTTWFAREASTERITDLQPALNKFGVSYWHRKDDLAFYVDNPNFVLVILYHPESNAPIAFRHVIQMMLTSLRLQDSSNSATTTAL</sequence>
<evidence type="ECO:0000313" key="4">
    <source>
        <dbReference type="Proteomes" id="UP000177040"/>
    </source>
</evidence>
<keyword evidence="2" id="KW-0812">Transmembrane</keyword>
<protein>
    <submittedName>
        <fullName evidence="3">Uncharacterized protein</fullName>
    </submittedName>
</protein>
<evidence type="ECO:0000256" key="1">
    <source>
        <dbReference type="SAM" id="MobiDB-lite"/>
    </source>
</evidence>
<gene>
    <name evidence="3" type="ORF">A2983_00210</name>
</gene>
<keyword evidence="2" id="KW-1133">Transmembrane helix</keyword>
<dbReference type="Proteomes" id="UP000177040">
    <property type="component" value="Unassembled WGS sequence"/>
</dbReference>